<dbReference type="PANTHER" id="PTHR31967:SF10">
    <property type="entry name" value="NUCLEOTIDE-DIPHOSPHO-SUGAR TRANSFERASE DOMAIN-CONTAINING PROTEIN"/>
    <property type="match status" value="1"/>
</dbReference>
<evidence type="ECO:0000313" key="4">
    <source>
        <dbReference type="WBParaSite" id="SVE_0707400.1"/>
    </source>
</evidence>
<evidence type="ECO:0000256" key="1">
    <source>
        <dbReference type="SAM" id="Phobius"/>
    </source>
</evidence>
<accession>A0A0K0FDZ7</accession>
<reference evidence="3" key="1">
    <citation type="submission" date="2014-07" db="EMBL/GenBank/DDBJ databases">
        <authorList>
            <person name="Martin A.A"/>
            <person name="De Silva N."/>
        </authorList>
    </citation>
    <scope>NUCLEOTIDE SEQUENCE</scope>
</reference>
<keyword evidence="1" id="KW-1133">Transmembrane helix</keyword>
<proteinExistence type="predicted"/>
<dbReference type="Pfam" id="PF03407">
    <property type="entry name" value="Nucleotid_trans"/>
    <property type="match status" value="1"/>
</dbReference>
<reference evidence="4" key="2">
    <citation type="submission" date="2015-08" db="UniProtKB">
        <authorList>
            <consortium name="WormBaseParasite"/>
        </authorList>
    </citation>
    <scope>IDENTIFICATION</scope>
</reference>
<dbReference type="InterPro" id="IPR005069">
    <property type="entry name" value="Nucl-diP-sugar_transferase"/>
</dbReference>
<evidence type="ECO:0000259" key="2">
    <source>
        <dbReference type="Pfam" id="PF03407"/>
    </source>
</evidence>
<keyword evidence="3" id="KW-1185">Reference proteome</keyword>
<protein>
    <submittedName>
        <fullName evidence="4">Nucleotid_trans domain-containing protein</fullName>
    </submittedName>
</protein>
<dbReference type="Proteomes" id="UP000035680">
    <property type="component" value="Unassembled WGS sequence"/>
</dbReference>
<dbReference type="PANTHER" id="PTHR31967">
    <property type="entry name" value="GROUNDHOG (HEDGEHOG-LIKE FAMILY)-RELATED"/>
    <property type="match status" value="1"/>
</dbReference>
<keyword evidence="1" id="KW-0472">Membrane</keyword>
<name>A0A0K0FDZ7_STRVS</name>
<feature type="transmembrane region" description="Helical" evidence="1">
    <location>
        <begin position="37"/>
        <end position="58"/>
    </location>
</feature>
<feature type="domain" description="Nucleotide-diphospho-sugar transferase" evidence="2">
    <location>
        <begin position="130"/>
        <end position="326"/>
    </location>
</feature>
<dbReference type="WBParaSite" id="SVE_0707400.1">
    <property type="protein sequence ID" value="SVE_0707400.1"/>
    <property type="gene ID" value="SVE_0707400"/>
</dbReference>
<evidence type="ECO:0000313" key="3">
    <source>
        <dbReference type="Proteomes" id="UP000035680"/>
    </source>
</evidence>
<sequence length="407" mass="47928">MLFIFLRMMTSSVNNIAETAWWIIKPRNYLKLLLPRILYHSIVLATYIFWFVVGCFILRKTDRAIKAVSYVKTYGNTVALSTIEESDVFKELLHTIDTEFTKPPAILLLNQYALNMTFNFLCNTKTLKGVHERLIFVTLDQKAHDVLNEYWPEVRQLYWPTPSLYKPFSFAEGPYQQIYLLRANLAVSLLKNGKSFWMMQQDTFWRKNLFELELENDMSFDALFDQIGDDSNSQRAEWVNGANFFVRANNGTLKFFQRVADKLAHWYTPDMGIMIHQCHTWGNPKCAFIPHKIAHSWEWMYTKQENPPYIIQLDCETDGGTKLMQLAKYGFHFTKEDGRTCDYEAVEKIREKMGKGKIEVHRAKLSWGRLQFKVYWWIVDYMLMTPVIGPFLKPYLPLLGFILMITL</sequence>
<organism evidence="3 4">
    <name type="scientific">Strongyloides venezuelensis</name>
    <name type="common">Threadworm</name>
    <dbReference type="NCBI Taxonomy" id="75913"/>
    <lineage>
        <taxon>Eukaryota</taxon>
        <taxon>Metazoa</taxon>
        <taxon>Ecdysozoa</taxon>
        <taxon>Nematoda</taxon>
        <taxon>Chromadorea</taxon>
        <taxon>Rhabditida</taxon>
        <taxon>Tylenchina</taxon>
        <taxon>Panagrolaimomorpha</taxon>
        <taxon>Strongyloidoidea</taxon>
        <taxon>Strongyloididae</taxon>
        <taxon>Strongyloides</taxon>
    </lineage>
</organism>
<dbReference type="AlphaFoldDB" id="A0A0K0FDZ7"/>
<keyword evidence="1" id="KW-0812">Transmembrane</keyword>